<dbReference type="Proteomes" id="UP001549363">
    <property type="component" value="Unassembled WGS sequence"/>
</dbReference>
<evidence type="ECO:0000313" key="3">
    <source>
        <dbReference type="Proteomes" id="UP001549363"/>
    </source>
</evidence>
<dbReference type="InterPro" id="IPR000182">
    <property type="entry name" value="GNAT_dom"/>
</dbReference>
<comment type="caution">
    <text evidence="2">The sequence shown here is derived from an EMBL/GenBank/DDBJ whole genome shotgun (WGS) entry which is preliminary data.</text>
</comment>
<dbReference type="PROSITE" id="PS51186">
    <property type="entry name" value="GNAT"/>
    <property type="match status" value="1"/>
</dbReference>
<evidence type="ECO:0000313" key="2">
    <source>
        <dbReference type="EMBL" id="MET4558962.1"/>
    </source>
</evidence>
<accession>A0ABV2PDD6</accession>
<name>A0ABV2PDD6_9BACI</name>
<dbReference type="CDD" id="cd04301">
    <property type="entry name" value="NAT_SF"/>
    <property type="match status" value="1"/>
</dbReference>
<dbReference type="RefSeq" id="WP_354470674.1">
    <property type="nucleotide sequence ID" value="NZ_JBEPSB010000001.1"/>
</dbReference>
<dbReference type="EC" id="2.3.1.267" evidence="2"/>
<organism evidence="2 3">
    <name type="scientific">Lysinibacillus parviboronicapiens</name>
    <dbReference type="NCBI Taxonomy" id="436516"/>
    <lineage>
        <taxon>Bacteria</taxon>
        <taxon>Bacillati</taxon>
        <taxon>Bacillota</taxon>
        <taxon>Bacilli</taxon>
        <taxon>Bacillales</taxon>
        <taxon>Bacillaceae</taxon>
        <taxon>Lysinibacillus</taxon>
    </lineage>
</organism>
<evidence type="ECO:0000259" key="1">
    <source>
        <dbReference type="PROSITE" id="PS51186"/>
    </source>
</evidence>
<keyword evidence="2" id="KW-0808">Transferase</keyword>
<dbReference type="SUPFAM" id="SSF55729">
    <property type="entry name" value="Acyl-CoA N-acyltransferases (Nat)"/>
    <property type="match status" value="1"/>
</dbReference>
<dbReference type="PANTHER" id="PTHR43792:SF1">
    <property type="entry name" value="N-ACETYLTRANSFERASE DOMAIN-CONTAINING PROTEIN"/>
    <property type="match status" value="1"/>
</dbReference>
<dbReference type="EMBL" id="JBEPSB010000001">
    <property type="protein sequence ID" value="MET4558962.1"/>
    <property type="molecule type" value="Genomic_DNA"/>
</dbReference>
<dbReference type="PANTHER" id="PTHR43792">
    <property type="entry name" value="GNAT FAMILY, PUTATIVE (AFU_ORTHOLOGUE AFUA_3G00765)-RELATED-RELATED"/>
    <property type="match status" value="1"/>
</dbReference>
<dbReference type="InterPro" id="IPR051531">
    <property type="entry name" value="N-acetyltransferase"/>
</dbReference>
<keyword evidence="2" id="KW-0012">Acyltransferase</keyword>
<feature type="domain" description="N-acetyltransferase" evidence="1">
    <location>
        <begin position="12"/>
        <end position="179"/>
    </location>
</feature>
<protein>
    <submittedName>
        <fullName evidence="2">Ribosomal-protein-alanine N-acetyltransferase</fullName>
        <ecNumber evidence="2">2.3.1.267</ecNumber>
    </submittedName>
</protein>
<reference evidence="2 3" key="1">
    <citation type="submission" date="2024-06" db="EMBL/GenBank/DDBJ databases">
        <title>Sorghum-associated microbial communities from plants grown in Nebraska, USA.</title>
        <authorList>
            <person name="Schachtman D."/>
        </authorList>
    </citation>
    <scope>NUCLEOTIDE SEQUENCE [LARGE SCALE GENOMIC DNA]</scope>
    <source>
        <strain evidence="2 3">736</strain>
    </source>
</reference>
<dbReference type="GO" id="GO:0008999">
    <property type="term" value="F:protein-N-terminal-alanine acetyltransferase activity"/>
    <property type="evidence" value="ECO:0007669"/>
    <property type="project" value="UniProtKB-EC"/>
</dbReference>
<dbReference type="Pfam" id="PF13302">
    <property type="entry name" value="Acetyltransf_3"/>
    <property type="match status" value="1"/>
</dbReference>
<keyword evidence="3" id="KW-1185">Reference proteome</keyword>
<proteinExistence type="predicted"/>
<sequence length="192" mass="22159">MFLNLHIETERIVIRPYALTDVDALYAVVSEPNFYQFIPEDRPSREGVQRIIEWSMDCNQKNTPTHIHKLNLALVDKESQTVIGFCGLGPDDVMQTEVEIYYGISEAYRGRGITSEATYALMDYAFKVISLPRIIAVVHPENLASIRIIEKLGMRYEFTYHNLDPSLHDFEGLLNYMIEAETFLSKHCIDHE</sequence>
<dbReference type="Gene3D" id="3.40.630.30">
    <property type="match status" value="1"/>
</dbReference>
<gene>
    <name evidence="2" type="ORF">ABIA69_000105</name>
</gene>
<dbReference type="InterPro" id="IPR016181">
    <property type="entry name" value="Acyl_CoA_acyltransferase"/>
</dbReference>